<dbReference type="PANTHER" id="PTHR48475">
    <property type="entry name" value="RIBONUCLEASE H"/>
    <property type="match status" value="1"/>
</dbReference>
<accession>A0A371HGW3</accession>
<keyword evidence="2" id="KW-1185">Reference proteome</keyword>
<comment type="caution">
    <text evidence="1">The sequence shown here is derived from an EMBL/GenBank/DDBJ whole genome shotgun (WGS) entry which is preliminary data.</text>
</comment>
<dbReference type="PANTHER" id="PTHR48475:SF1">
    <property type="entry name" value="RNASE H TYPE-1 DOMAIN-CONTAINING PROTEIN"/>
    <property type="match status" value="1"/>
</dbReference>
<name>A0A371HGW3_MUCPR</name>
<protein>
    <submittedName>
        <fullName evidence="1">Uncharacterized protein</fullName>
    </submittedName>
</protein>
<dbReference type="AlphaFoldDB" id="A0A371HGW3"/>
<evidence type="ECO:0000313" key="2">
    <source>
        <dbReference type="Proteomes" id="UP000257109"/>
    </source>
</evidence>
<feature type="non-terminal residue" evidence="1">
    <location>
        <position position="1"/>
    </location>
</feature>
<dbReference type="Proteomes" id="UP000257109">
    <property type="component" value="Unassembled WGS sequence"/>
</dbReference>
<sequence>MEIPSIIVIAEREDAEWIQSWRDQLNLIEEKQLTTLCHGQLYQKRIKNVFDKKVRPRSFKEGDLVLRKILPNAKDSRGKYSPTYEGPYVVKLAFSKGTLILADPEGNDCSPSQRRRRRIQRINLRVSRMEELTPSNTRGIVSIPVEGVRPEAGPDLGTRSPLQIWKPYHRTTTRSTQVGSKVGPALVIESP</sequence>
<dbReference type="EMBL" id="QJKJ01002615">
    <property type="protein sequence ID" value="RDY02028.1"/>
    <property type="molecule type" value="Genomic_DNA"/>
</dbReference>
<proteinExistence type="predicted"/>
<evidence type="ECO:0000313" key="1">
    <source>
        <dbReference type="EMBL" id="RDY02028.1"/>
    </source>
</evidence>
<organism evidence="1 2">
    <name type="scientific">Mucuna pruriens</name>
    <name type="common">Velvet bean</name>
    <name type="synonym">Dolichos pruriens</name>
    <dbReference type="NCBI Taxonomy" id="157652"/>
    <lineage>
        <taxon>Eukaryota</taxon>
        <taxon>Viridiplantae</taxon>
        <taxon>Streptophyta</taxon>
        <taxon>Embryophyta</taxon>
        <taxon>Tracheophyta</taxon>
        <taxon>Spermatophyta</taxon>
        <taxon>Magnoliopsida</taxon>
        <taxon>eudicotyledons</taxon>
        <taxon>Gunneridae</taxon>
        <taxon>Pentapetalae</taxon>
        <taxon>rosids</taxon>
        <taxon>fabids</taxon>
        <taxon>Fabales</taxon>
        <taxon>Fabaceae</taxon>
        <taxon>Papilionoideae</taxon>
        <taxon>50 kb inversion clade</taxon>
        <taxon>NPAAA clade</taxon>
        <taxon>indigoferoid/millettioid clade</taxon>
        <taxon>Phaseoleae</taxon>
        <taxon>Mucuna</taxon>
    </lineage>
</organism>
<gene>
    <name evidence="1" type="ORF">CR513_14567</name>
</gene>
<reference evidence="1" key="1">
    <citation type="submission" date="2018-05" db="EMBL/GenBank/DDBJ databases">
        <title>Draft genome of Mucuna pruriens seed.</title>
        <authorList>
            <person name="Nnadi N.E."/>
            <person name="Vos R."/>
            <person name="Hasami M.H."/>
            <person name="Devisetty U.K."/>
            <person name="Aguiy J.C."/>
        </authorList>
    </citation>
    <scope>NUCLEOTIDE SEQUENCE [LARGE SCALE GENOMIC DNA]</scope>
    <source>
        <strain evidence="1">JCA_2017</strain>
    </source>
</reference>